<protein>
    <submittedName>
        <fullName evidence="2">Uncharacterized protein</fullName>
    </submittedName>
</protein>
<comment type="caution">
    <text evidence="2">The sequence shown here is derived from an EMBL/GenBank/DDBJ whole genome shotgun (WGS) entry which is preliminary data.</text>
</comment>
<feature type="compositionally biased region" description="Basic residues" evidence="1">
    <location>
        <begin position="1"/>
        <end position="11"/>
    </location>
</feature>
<name>A0A8H3G5Y0_9LECA</name>
<evidence type="ECO:0000313" key="2">
    <source>
        <dbReference type="EMBL" id="CAF9933606.1"/>
    </source>
</evidence>
<feature type="compositionally biased region" description="Basic residues" evidence="1">
    <location>
        <begin position="237"/>
        <end position="247"/>
    </location>
</feature>
<dbReference type="EMBL" id="CAJPDS010000069">
    <property type="protein sequence ID" value="CAF9933606.1"/>
    <property type="molecule type" value="Genomic_DNA"/>
</dbReference>
<evidence type="ECO:0000313" key="3">
    <source>
        <dbReference type="Proteomes" id="UP000664521"/>
    </source>
</evidence>
<reference evidence="2" key="1">
    <citation type="submission" date="2021-03" db="EMBL/GenBank/DDBJ databases">
        <authorList>
            <person name="Tagirdzhanova G."/>
        </authorList>
    </citation>
    <scope>NUCLEOTIDE SEQUENCE</scope>
</reference>
<sequence>MAPSPSKKRRTSVGTIQVSTSNKNFEGQNEDKNDRIPGPASYMSPTKASLARSHPHLLPRTEAAPRSKGKLLLEQRISALKSKQSNTNHPPSGKTHVIVQPAVNAEDQEPRASPPEAGNEDFIAPSTQQPPVLERAEVSQADRPAKDFGAGSSAIVESVFPASSGATTTERLTESADNVHETTNHANNEKPALPSTPVKNVIHEIEPAEPRLPSTPRQLGLEPPARKPTGTLPLSPKPKRKLRRHSNIKSSPLKPKDAAAVVQQTVEIQDESGLGPCRSFSDYASTSSIEKAQDFPLSENHSSGTEFSTIPMRASKDLAASDPLFNLQASLSLAVSASDEIEPTQGEPHGLRSRVVMLNSLDNVLVVKLRMFIKKNSNKVASVVVIQLSPWTSPELGSWLKAPVTDRSQGAIAKAISRYWDMAETRAFCWYECEQEFGHLIDRTTEATNHPADIDRGREKTAVQQNNDVNPVLEKKPTETQQVPADPGGATPLLLSQQHLAFSDRIALLHINWTIRFTPSGEATSILSARASYPESWSGEAVYDDLARTGEAFARLVRMGKTVHEAVGALIGVVFPT</sequence>
<proteinExistence type="predicted"/>
<accession>A0A8H3G5Y0</accession>
<dbReference type="AlphaFoldDB" id="A0A8H3G5Y0"/>
<feature type="region of interest" description="Disordered" evidence="1">
    <location>
        <begin position="1"/>
        <end position="150"/>
    </location>
</feature>
<feature type="compositionally biased region" description="Basic and acidic residues" evidence="1">
    <location>
        <begin position="171"/>
        <end position="183"/>
    </location>
</feature>
<feature type="compositionally biased region" description="Polar residues" evidence="1">
    <location>
        <begin position="12"/>
        <end position="27"/>
    </location>
</feature>
<feature type="region of interest" description="Disordered" evidence="1">
    <location>
        <begin position="164"/>
        <end position="257"/>
    </location>
</feature>
<dbReference type="Proteomes" id="UP000664521">
    <property type="component" value="Unassembled WGS sequence"/>
</dbReference>
<feature type="compositionally biased region" description="Polar residues" evidence="1">
    <location>
        <begin position="81"/>
        <end position="90"/>
    </location>
</feature>
<evidence type="ECO:0000256" key="1">
    <source>
        <dbReference type="SAM" id="MobiDB-lite"/>
    </source>
</evidence>
<organism evidence="2 3">
    <name type="scientific">Heterodermia speciosa</name>
    <dbReference type="NCBI Taxonomy" id="116794"/>
    <lineage>
        <taxon>Eukaryota</taxon>
        <taxon>Fungi</taxon>
        <taxon>Dikarya</taxon>
        <taxon>Ascomycota</taxon>
        <taxon>Pezizomycotina</taxon>
        <taxon>Lecanoromycetes</taxon>
        <taxon>OSLEUM clade</taxon>
        <taxon>Lecanoromycetidae</taxon>
        <taxon>Caliciales</taxon>
        <taxon>Physciaceae</taxon>
        <taxon>Heterodermia</taxon>
    </lineage>
</organism>
<gene>
    <name evidence="2" type="ORF">HETSPECPRED_008713</name>
</gene>
<keyword evidence="3" id="KW-1185">Reference proteome</keyword>
<dbReference type="OrthoDB" id="4160836at2759"/>